<evidence type="ECO:0000256" key="2">
    <source>
        <dbReference type="ARBA" id="ARBA00023125"/>
    </source>
</evidence>
<evidence type="ECO:0000313" key="6">
    <source>
        <dbReference type="EMBL" id="SEG07901.1"/>
    </source>
</evidence>
<gene>
    <name evidence="6" type="ORF">SAMN05216223_103141</name>
</gene>
<dbReference type="Pfam" id="PF12833">
    <property type="entry name" value="HTH_18"/>
    <property type="match status" value="1"/>
</dbReference>
<protein>
    <submittedName>
        <fullName evidence="6">Transcriptional regulator, AraC family with amidase-like domain</fullName>
    </submittedName>
</protein>
<feature type="compositionally biased region" description="Low complexity" evidence="4">
    <location>
        <begin position="351"/>
        <end position="369"/>
    </location>
</feature>
<keyword evidence="7" id="KW-1185">Reference proteome</keyword>
<dbReference type="CDD" id="cd03137">
    <property type="entry name" value="GATase1_AraC_1"/>
    <property type="match status" value="1"/>
</dbReference>
<dbReference type="PANTHER" id="PTHR43130">
    <property type="entry name" value="ARAC-FAMILY TRANSCRIPTIONAL REGULATOR"/>
    <property type="match status" value="1"/>
</dbReference>
<dbReference type="EMBL" id="FNVU01000003">
    <property type="protein sequence ID" value="SEG07901.1"/>
    <property type="molecule type" value="Genomic_DNA"/>
</dbReference>
<proteinExistence type="predicted"/>
<dbReference type="SUPFAM" id="SSF46689">
    <property type="entry name" value="Homeodomain-like"/>
    <property type="match status" value="2"/>
</dbReference>
<evidence type="ECO:0000313" key="7">
    <source>
        <dbReference type="Proteomes" id="UP000236754"/>
    </source>
</evidence>
<dbReference type="SUPFAM" id="SSF52317">
    <property type="entry name" value="Class I glutamine amidotransferase-like"/>
    <property type="match status" value="1"/>
</dbReference>
<sequence>MTQESAHAAGAGPLHRVVVIVDENSNPFELGCATEVFGLRRPELGRELYDFRLCSARPRTSMRDGFFTLTGVAGLEAADHADTLIVPNRPDVDASRDPDVLDAVRRAHRRGARLVGFCSGAYTLAEAGVLDGRRATAHWQWADTFQARFPHVRLEPDVLFVDDGDILTAAGSAAALDLGLHIVRRDHGAEIAGAVSRRLVFAAHRDGGQRQFIERPVPARPDESLGPLLAWALERLDAPLTVADLADRAAVSPATLHRRFRAELGTTPLVWLTGERVALACRLIERSRAPFDDVARRSGLGTAANLRALVQRETGLTPSAYRRRFGGSPAAVLTRAPASVPASVPAPVPAPASARAPVAVPGARARPARTVPPPGAPLPGTSAP</sequence>
<dbReference type="PROSITE" id="PS01124">
    <property type="entry name" value="HTH_ARAC_FAMILY_2"/>
    <property type="match status" value="1"/>
</dbReference>
<evidence type="ECO:0000259" key="5">
    <source>
        <dbReference type="PROSITE" id="PS01124"/>
    </source>
</evidence>
<dbReference type="GO" id="GO:0003700">
    <property type="term" value="F:DNA-binding transcription factor activity"/>
    <property type="evidence" value="ECO:0007669"/>
    <property type="project" value="InterPro"/>
</dbReference>
<dbReference type="AlphaFoldDB" id="A0A1H5X825"/>
<keyword evidence="3" id="KW-0804">Transcription</keyword>
<dbReference type="InterPro" id="IPR029062">
    <property type="entry name" value="Class_I_gatase-like"/>
</dbReference>
<dbReference type="PROSITE" id="PS00041">
    <property type="entry name" value="HTH_ARAC_FAMILY_1"/>
    <property type="match status" value="1"/>
</dbReference>
<dbReference type="InterPro" id="IPR018060">
    <property type="entry name" value="HTH_AraC"/>
</dbReference>
<accession>A0A1H5X825</accession>
<keyword evidence="2" id="KW-0238">DNA-binding</keyword>
<keyword evidence="1" id="KW-0805">Transcription regulation</keyword>
<dbReference type="InterPro" id="IPR009057">
    <property type="entry name" value="Homeodomain-like_sf"/>
</dbReference>
<evidence type="ECO:0000256" key="1">
    <source>
        <dbReference type="ARBA" id="ARBA00023015"/>
    </source>
</evidence>
<feature type="region of interest" description="Disordered" evidence="4">
    <location>
        <begin position="341"/>
        <end position="384"/>
    </location>
</feature>
<reference evidence="6 7" key="1">
    <citation type="submission" date="2016-10" db="EMBL/GenBank/DDBJ databases">
        <authorList>
            <person name="de Groot N.N."/>
        </authorList>
    </citation>
    <scope>NUCLEOTIDE SEQUENCE [LARGE SCALE GENOMIC DNA]</scope>
    <source>
        <strain evidence="6 7">CGMCC 4.2023</strain>
    </source>
</reference>
<dbReference type="Proteomes" id="UP000236754">
    <property type="component" value="Unassembled WGS sequence"/>
</dbReference>
<dbReference type="InterPro" id="IPR018062">
    <property type="entry name" value="HTH_AraC-typ_CS"/>
</dbReference>
<dbReference type="SMART" id="SM00342">
    <property type="entry name" value="HTH_ARAC"/>
    <property type="match status" value="1"/>
</dbReference>
<feature type="domain" description="HTH araC/xylS-type" evidence="5">
    <location>
        <begin position="226"/>
        <end position="324"/>
    </location>
</feature>
<dbReference type="OrthoDB" id="3660033at2"/>
<dbReference type="Gene3D" id="1.10.10.60">
    <property type="entry name" value="Homeodomain-like"/>
    <property type="match status" value="1"/>
</dbReference>
<dbReference type="InterPro" id="IPR002818">
    <property type="entry name" value="DJ-1/PfpI"/>
</dbReference>
<dbReference type="Gene3D" id="3.40.50.880">
    <property type="match status" value="1"/>
</dbReference>
<dbReference type="GO" id="GO:0043565">
    <property type="term" value="F:sequence-specific DNA binding"/>
    <property type="evidence" value="ECO:0007669"/>
    <property type="project" value="InterPro"/>
</dbReference>
<evidence type="ECO:0000256" key="4">
    <source>
        <dbReference type="SAM" id="MobiDB-lite"/>
    </source>
</evidence>
<organism evidence="6 7">
    <name type="scientific">Actinacidiphila yanglinensis</name>
    <dbReference type="NCBI Taxonomy" id="310779"/>
    <lineage>
        <taxon>Bacteria</taxon>
        <taxon>Bacillati</taxon>
        <taxon>Actinomycetota</taxon>
        <taxon>Actinomycetes</taxon>
        <taxon>Kitasatosporales</taxon>
        <taxon>Streptomycetaceae</taxon>
        <taxon>Actinacidiphila</taxon>
    </lineage>
</organism>
<dbReference type="Pfam" id="PF01965">
    <property type="entry name" value="DJ-1_PfpI"/>
    <property type="match status" value="1"/>
</dbReference>
<evidence type="ECO:0000256" key="3">
    <source>
        <dbReference type="ARBA" id="ARBA00023163"/>
    </source>
</evidence>
<dbReference type="PANTHER" id="PTHR43130:SF3">
    <property type="entry name" value="HTH-TYPE TRANSCRIPTIONAL REGULATOR RV1931C"/>
    <property type="match status" value="1"/>
</dbReference>
<name>A0A1H5X825_9ACTN</name>
<dbReference type="InterPro" id="IPR052158">
    <property type="entry name" value="INH-QAR"/>
</dbReference>